<evidence type="ECO:0000256" key="5">
    <source>
        <dbReference type="ARBA" id="ARBA00022989"/>
    </source>
</evidence>
<feature type="transmembrane region" description="Helical" evidence="8">
    <location>
        <begin position="360"/>
        <end position="379"/>
    </location>
</feature>
<keyword evidence="6 8" id="KW-0472">Membrane</keyword>
<name>A0A239HLG4_9RHOB</name>
<comment type="similarity">
    <text evidence="7">Belongs to the glycosyltransferase 87 family.</text>
</comment>
<evidence type="ECO:0000256" key="3">
    <source>
        <dbReference type="ARBA" id="ARBA00022679"/>
    </source>
</evidence>
<feature type="transmembrane region" description="Helical" evidence="8">
    <location>
        <begin position="222"/>
        <end position="245"/>
    </location>
</feature>
<dbReference type="GO" id="GO:0005886">
    <property type="term" value="C:plasma membrane"/>
    <property type="evidence" value="ECO:0007669"/>
    <property type="project" value="UniProtKB-SubCell"/>
</dbReference>
<keyword evidence="5 8" id="KW-1133">Transmembrane helix</keyword>
<dbReference type="InterPro" id="IPR018584">
    <property type="entry name" value="GT87"/>
</dbReference>
<evidence type="ECO:0000313" key="10">
    <source>
        <dbReference type="Proteomes" id="UP000198426"/>
    </source>
</evidence>
<keyword evidence="4 8" id="KW-0812">Transmembrane</keyword>
<evidence type="ECO:0000256" key="8">
    <source>
        <dbReference type="SAM" id="Phobius"/>
    </source>
</evidence>
<comment type="subcellular location">
    <subcellularLocation>
        <location evidence="1">Cell membrane</location>
        <topology evidence="1">Multi-pass membrane protein</topology>
    </subcellularLocation>
</comment>
<organism evidence="9 10">
    <name type="scientific">Tropicimonas sediminicola</name>
    <dbReference type="NCBI Taxonomy" id="1031541"/>
    <lineage>
        <taxon>Bacteria</taxon>
        <taxon>Pseudomonadati</taxon>
        <taxon>Pseudomonadota</taxon>
        <taxon>Alphaproteobacteria</taxon>
        <taxon>Rhodobacterales</taxon>
        <taxon>Roseobacteraceae</taxon>
        <taxon>Tropicimonas</taxon>
    </lineage>
</organism>
<evidence type="ECO:0008006" key="11">
    <source>
        <dbReference type="Google" id="ProtNLM"/>
    </source>
</evidence>
<evidence type="ECO:0000313" key="9">
    <source>
        <dbReference type="EMBL" id="SNS82229.1"/>
    </source>
</evidence>
<keyword evidence="3" id="KW-0808">Transferase</keyword>
<dbReference type="Proteomes" id="UP000198426">
    <property type="component" value="Unassembled WGS sequence"/>
</dbReference>
<evidence type="ECO:0000256" key="4">
    <source>
        <dbReference type="ARBA" id="ARBA00022692"/>
    </source>
</evidence>
<evidence type="ECO:0000256" key="7">
    <source>
        <dbReference type="ARBA" id="ARBA00024033"/>
    </source>
</evidence>
<keyword evidence="10" id="KW-1185">Reference proteome</keyword>
<dbReference type="AlphaFoldDB" id="A0A239HLG4"/>
<keyword evidence="2" id="KW-1003">Cell membrane</keyword>
<feature type="transmembrane region" description="Helical" evidence="8">
    <location>
        <begin position="108"/>
        <end position="128"/>
    </location>
</feature>
<dbReference type="EMBL" id="FZOY01000003">
    <property type="protein sequence ID" value="SNS82229.1"/>
    <property type="molecule type" value="Genomic_DNA"/>
</dbReference>
<protein>
    <recommendedName>
        <fullName evidence="11">DUF2029 domain-containing protein</fullName>
    </recommendedName>
</protein>
<dbReference type="GO" id="GO:0016758">
    <property type="term" value="F:hexosyltransferase activity"/>
    <property type="evidence" value="ECO:0007669"/>
    <property type="project" value="InterPro"/>
</dbReference>
<reference evidence="9 10" key="1">
    <citation type="submission" date="2017-06" db="EMBL/GenBank/DDBJ databases">
        <authorList>
            <person name="Kim H.J."/>
            <person name="Triplett B.A."/>
        </authorList>
    </citation>
    <scope>NUCLEOTIDE SEQUENCE [LARGE SCALE GENOMIC DNA]</scope>
    <source>
        <strain evidence="9 10">DSM 29339</strain>
    </source>
</reference>
<feature type="transmembrane region" description="Helical" evidence="8">
    <location>
        <begin position="385"/>
        <end position="404"/>
    </location>
</feature>
<evidence type="ECO:0000256" key="1">
    <source>
        <dbReference type="ARBA" id="ARBA00004651"/>
    </source>
</evidence>
<dbReference type="Pfam" id="PF09594">
    <property type="entry name" value="GT87"/>
    <property type="match status" value="1"/>
</dbReference>
<dbReference type="RefSeq" id="WP_089233058.1">
    <property type="nucleotide sequence ID" value="NZ_FZOY01000003.1"/>
</dbReference>
<evidence type="ECO:0000256" key="6">
    <source>
        <dbReference type="ARBA" id="ARBA00023136"/>
    </source>
</evidence>
<dbReference type="OrthoDB" id="7679563at2"/>
<gene>
    <name evidence="9" type="ORF">SAMN05421757_103486</name>
</gene>
<sequence length="414" mass="43379">MSVEREQPGDAGDLRLRPFGTDTGRLAAKIALVFLISNLVATFAKAILAPEFAGPVPVAIDFHVYWEAARQAVQGMPLDAFAPVAVPGSEATGPDGAPSYLFWVYPPIFLLLLTPLGALPFVPAWALFDAMSLAAVALALRPFTRTEPAAWRFMIAAPALLPALWVGQNSLLFLAGLVGALACIRDGRMVAAGILIGLLTFKPQLGILIPVALLAAGLWRTILAACVSAVAVALLPTLVFGFGYWPALSDTLREFGSVLHAGAAQEPLICTTFGVLSQLGVNPDAAMAAQWGVVALAAWAVWRCWRSPTASFDLKAATLAAAIPAASPHLWHYDTAFLAATGLFLLRAGVLEFRPAGLTVFGLCWLGAGPALLVVNLLGGVELPVGFLLAPLVLTALGLCIAAVPRRDAQARKA</sequence>
<evidence type="ECO:0000256" key="2">
    <source>
        <dbReference type="ARBA" id="ARBA00022475"/>
    </source>
</evidence>
<proteinExistence type="inferred from homology"/>
<accession>A0A239HLG4</accession>